<dbReference type="InterPro" id="IPR037652">
    <property type="entry name" value="Mim2"/>
</dbReference>
<dbReference type="PANTHER" id="PTHR28230">
    <property type="entry name" value="CHROMOSOME 1, WHOLE GENOME SHOTGUN SEQUENCE"/>
    <property type="match status" value="1"/>
</dbReference>
<dbReference type="Pfam" id="PF19117">
    <property type="entry name" value="Mim2"/>
    <property type="match status" value="1"/>
</dbReference>
<reference evidence="2" key="1">
    <citation type="journal article" date="2022" name="G3 (Bethesda)">
        <title>High quality genome of the basidiomycete yeast Dioszegia hungarica PDD-24b-2 isolated from cloud water.</title>
        <authorList>
            <person name="Jarrige D."/>
            <person name="Haridas S."/>
            <person name="Bleykasten-Grosshans C."/>
            <person name="Joly M."/>
            <person name="Nadalig T."/>
            <person name="Sancelme M."/>
            <person name="Vuilleumier S."/>
            <person name="Grigoriev I.V."/>
            <person name="Amato P."/>
            <person name="Bringel F."/>
        </authorList>
    </citation>
    <scope>NUCLEOTIDE SEQUENCE</scope>
    <source>
        <strain evidence="2">PDD-24b-2</strain>
    </source>
</reference>
<evidence type="ECO:0000256" key="1">
    <source>
        <dbReference type="SAM" id="MobiDB-lite"/>
    </source>
</evidence>
<dbReference type="GO" id="GO:0005741">
    <property type="term" value="C:mitochondrial outer membrane"/>
    <property type="evidence" value="ECO:0007669"/>
    <property type="project" value="TreeGrafter"/>
</dbReference>
<dbReference type="PANTHER" id="PTHR28230:SF1">
    <property type="entry name" value="MITOCHONDRIAL IMPORT PROTEIN 2"/>
    <property type="match status" value="1"/>
</dbReference>
<dbReference type="GeneID" id="77732391"/>
<keyword evidence="3" id="KW-1185">Reference proteome</keyword>
<dbReference type="GO" id="GO:0070096">
    <property type="term" value="P:mitochondrial outer membrane translocase complex assembly"/>
    <property type="evidence" value="ECO:0007669"/>
    <property type="project" value="InterPro"/>
</dbReference>
<sequence>MDKVGSASTGSSGATTSSLLLAFASYHTFLQKLSRRIAPSSVSGPAQDLNTSLLTSAMPIEFPRDNTSSISYPSSESSSSAASSTASSDDDRDEESAMIQAEWEESLRQMEMVLSIVIIPFFGKWWGRKWAYWAYDRYLHIGLGRSFFGLR</sequence>
<dbReference type="EMBL" id="JAKWFO010000005">
    <property type="protein sequence ID" value="KAI9636296.1"/>
    <property type="molecule type" value="Genomic_DNA"/>
</dbReference>
<dbReference type="GO" id="GO:0045040">
    <property type="term" value="P:protein insertion into mitochondrial outer membrane"/>
    <property type="evidence" value="ECO:0007669"/>
    <property type="project" value="InterPro"/>
</dbReference>
<feature type="compositionally biased region" description="Low complexity" evidence="1">
    <location>
        <begin position="68"/>
        <end position="87"/>
    </location>
</feature>
<proteinExistence type="predicted"/>
<feature type="region of interest" description="Disordered" evidence="1">
    <location>
        <begin position="64"/>
        <end position="98"/>
    </location>
</feature>
<accession>A0AA38HC96</accession>
<dbReference type="AlphaFoldDB" id="A0AA38HC96"/>
<dbReference type="Proteomes" id="UP001164286">
    <property type="component" value="Unassembled WGS sequence"/>
</dbReference>
<name>A0AA38HC96_9TREE</name>
<gene>
    <name evidence="2" type="ORF">MKK02DRAFT_45001</name>
</gene>
<evidence type="ECO:0000313" key="3">
    <source>
        <dbReference type="Proteomes" id="UP001164286"/>
    </source>
</evidence>
<comment type="caution">
    <text evidence="2">The sequence shown here is derived from an EMBL/GenBank/DDBJ whole genome shotgun (WGS) entry which is preliminary data.</text>
</comment>
<organism evidence="2 3">
    <name type="scientific">Dioszegia hungarica</name>
    <dbReference type="NCBI Taxonomy" id="4972"/>
    <lineage>
        <taxon>Eukaryota</taxon>
        <taxon>Fungi</taxon>
        <taxon>Dikarya</taxon>
        <taxon>Basidiomycota</taxon>
        <taxon>Agaricomycotina</taxon>
        <taxon>Tremellomycetes</taxon>
        <taxon>Tremellales</taxon>
        <taxon>Bulleribasidiaceae</taxon>
        <taxon>Dioszegia</taxon>
    </lineage>
</organism>
<evidence type="ECO:0000313" key="2">
    <source>
        <dbReference type="EMBL" id="KAI9636296.1"/>
    </source>
</evidence>
<protein>
    <submittedName>
        <fullName evidence="2">Uncharacterized protein</fullName>
    </submittedName>
</protein>
<dbReference type="RefSeq" id="XP_052946073.1">
    <property type="nucleotide sequence ID" value="XM_053093186.1"/>
</dbReference>